<dbReference type="Gene3D" id="2.60.40.790">
    <property type="match status" value="1"/>
</dbReference>
<dbReference type="Gene3D" id="3.40.1280.30">
    <property type="match status" value="1"/>
</dbReference>
<keyword evidence="4" id="KW-0808">Transferase</keyword>
<dbReference type="Proteomes" id="UP000095283">
    <property type="component" value="Unplaced"/>
</dbReference>
<comment type="subcellular location">
    <subcellularLocation>
        <location evidence="1">Nucleus</location>
    </subcellularLocation>
</comment>
<dbReference type="Pfam" id="PF01876">
    <property type="entry name" value="RNase_P_p30"/>
    <property type="match status" value="1"/>
</dbReference>
<dbReference type="SUPFAM" id="SSF49764">
    <property type="entry name" value="HSP20-like chaperones"/>
    <property type="match status" value="1"/>
</dbReference>
<keyword evidence="6" id="KW-0819">tRNA processing</keyword>
<proteinExistence type="inferred from homology"/>
<evidence type="ECO:0000259" key="7">
    <source>
        <dbReference type="PROSITE" id="PS51675"/>
    </source>
</evidence>
<protein>
    <submittedName>
        <fullName evidence="9">SAM-dependent MTase TRM10-type domain-containing protein</fullName>
    </submittedName>
</protein>
<keyword evidence="5" id="KW-0949">S-adenosyl-L-methionine</keyword>
<evidence type="ECO:0000256" key="6">
    <source>
        <dbReference type="ARBA" id="ARBA00022694"/>
    </source>
</evidence>
<dbReference type="InterPro" id="IPR008978">
    <property type="entry name" value="HSP20-like_chaperone"/>
</dbReference>
<dbReference type="InterPro" id="IPR038459">
    <property type="entry name" value="MT_TRM10-typ_sf"/>
</dbReference>
<accession>A0A1I7X5B8</accession>
<sequence>MFQFLPAICIAQYAVPTSFGGCGGCPTPICQQRSACPPSPVPFCPPPPPCPPQFILPSTSHVPTSSSSSSLSTSTTSSTMTTIQGTAKEMVDLTANTSIIDSGFDGYKLSLDQLPLHEFKLSYNGIYLLPYLSCFRYLKNIVFPDDLFAVVCNGVDEIILFSTEDSRNSWVITSTLITLCVKEIVLLDGTLGGVAQPDESTWIITDRNTLEVTIFKHDSSVKWEELVVGDKRGRHEIDPDIIAKASELLERFTSENKALGASGTQENFNSSQLEECDIADDELSSIYWLHGDKQLVTKQVGNQFCLNNHNCNIYHYISCGIAQYLAKMCVFSFEEEENSPFIVMSVCFQCDVTGHQLLFVSRSHPNETARICLRLDVDGLLWTIDGEVPVHQTTFNAFGYVQHVSTISYCYFIDRQIKSLILRVSMPLNHCVMRYASIAFVGALDSDFPLENCPYGVFSTKDNEEGAYGSMLELSWRGAKTIKVGSETRKFLQDGDEMMSMEAAGNSFQYADLNIRHTGNVERTLAMVKRAVKMGYDAVVINIDIGDIAPDEFVVSMWSSSSFLCEWIAREQTIPNPFLVNPEMIDTSGLENLGKKFRQFSQNTWCLLYNQTTSYILFYEPMLIVNRITFTLNDASVIHNVFHNPKLKLYDLVAVRPHTEAILNTLTRKTDAIDIITMDPSNKVLHNGRLMLRSLRGRGIVVCSQAESVIDLRAPIDVMNMLTLWGVSGADARPMISGYARQVLLRAEARRTVRGALHVTPVEVSASEENEKCISAKIPVRSRTQKEALTRYIIYHIFSYTNFALSLPSINLIIFYCISNIISFLISEPSEKLKQALDADSLKKLAFLRKEIELISRLSRHFPSKITDDNWVVLLNYDWERRRSWCKVAHAHQLSDGPSLAVDCRFLPLLSHRAAELTTIQLKFLVSTNRDRRHLSMLDSRNSSSPVTSSSNYVDLFPKEKIIYLSPNAEEDLEEILDDHVYVIGGIVDRVPEKKIDRHASLVTAKLDGVRSARLPLDRYIKIDFNIGYFKS</sequence>
<dbReference type="PROSITE" id="PS51675">
    <property type="entry name" value="SAM_MT_TRM10"/>
    <property type="match status" value="1"/>
</dbReference>
<name>A0A1I7X5B8_HETBA</name>
<evidence type="ECO:0000313" key="9">
    <source>
        <dbReference type="WBParaSite" id="Hba_12794"/>
    </source>
</evidence>
<dbReference type="SUPFAM" id="SSF89550">
    <property type="entry name" value="PHP domain-like"/>
    <property type="match status" value="1"/>
</dbReference>
<comment type="similarity">
    <text evidence="2">Belongs to the eukaryotic/archaeal RNase P protein component 3 family.</text>
</comment>
<dbReference type="GO" id="GO:0032259">
    <property type="term" value="P:methylation"/>
    <property type="evidence" value="ECO:0007669"/>
    <property type="project" value="UniProtKB-KW"/>
</dbReference>
<dbReference type="GO" id="GO:0003723">
    <property type="term" value="F:RNA binding"/>
    <property type="evidence" value="ECO:0007669"/>
    <property type="project" value="TreeGrafter"/>
</dbReference>
<dbReference type="Gene3D" id="3.20.20.140">
    <property type="entry name" value="Metal-dependent hydrolases"/>
    <property type="match status" value="1"/>
</dbReference>
<dbReference type="GO" id="GO:0008033">
    <property type="term" value="P:tRNA processing"/>
    <property type="evidence" value="ECO:0007669"/>
    <property type="project" value="UniProtKB-KW"/>
</dbReference>
<dbReference type="GO" id="GO:0005655">
    <property type="term" value="C:nucleolar ribonuclease P complex"/>
    <property type="evidence" value="ECO:0007669"/>
    <property type="project" value="TreeGrafter"/>
</dbReference>
<dbReference type="GO" id="GO:0008168">
    <property type="term" value="F:methyltransferase activity"/>
    <property type="evidence" value="ECO:0007669"/>
    <property type="project" value="UniProtKB-KW"/>
</dbReference>
<dbReference type="InterPro" id="IPR016195">
    <property type="entry name" value="Pol/histidinol_Pase-like"/>
</dbReference>
<keyword evidence="8" id="KW-1185">Reference proteome</keyword>
<dbReference type="InterPro" id="IPR028564">
    <property type="entry name" value="MT_TRM10-typ"/>
</dbReference>
<evidence type="ECO:0000256" key="3">
    <source>
        <dbReference type="ARBA" id="ARBA00022603"/>
    </source>
</evidence>
<organism evidence="8 9">
    <name type="scientific">Heterorhabditis bacteriophora</name>
    <name type="common">Entomopathogenic nematode worm</name>
    <dbReference type="NCBI Taxonomy" id="37862"/>
    <lineage>
        <taxon>Eukaryota</taxon>
        <taxon>Metazoa</taxon>
        <taxon>Ecdysozoa</taxon>
        <taxon>Nematoda</taxon>
        <taxon>Chromadorea</taxon>
        <taxon>Rhabditida</taxon>
        <taxon>Rhabditina</taxon>
        <taxon>Rhabditomorpha</taxon>
        <taxon>Strongyloidea</taxon>
        <taxon>Heterorhabditidae</taxon>
        <taxon>Heterorhabditis</taxon>
    </lineage>
</organism>
<keyword evidence="3" id="KW-0489">Methyltransferase</keyword>
<feature type="domain" description="SAM-dependent MTase TRM10-type" evidence="7">
    <location>
        <begin position="884"/>
        <end position="1032"/>
    </location>
</feature>
<dbReference type="PANTHER" id="PTHR13031:SF0">
    <property type="entry name" value="RIBONUCLEASE P PROTEIN SUBUNIT P30"/>
    <property type="match status" value="1"/>
</dbReference>
<evidence type="ECO:0000313" key="8">
    <source>
        <dbReference type="Proteomes" id="UP000095283"/>
    </source>
</evidence>
<dbReference type="PANTHER" id="PTHR13031">
    <property type="entry name" value="RIBONUCLEASE P SUBUNIT P30"/>
    <property type="match status" value="1"/>
</dbReference>
<dbReference type="InterPro" id="IPR002738">
    <property type="entry name" value="RNase_P_p30"/>
</dbReference>
<evidence type="ECO:0000256" key="5">
    <source>
        <dbReference type="ARBA" id="ARBA00022691"/>
    </source>
</evidence>
<evidence type="ECO:0000256" key="4">
    <source>
        <dbReference type="ARBA" id="ARBA00022679"/>
    </source>
</evidence>
<reference evidence="9" key="1">
    <citation type="submission" date="2016-11" db="UniProtKB">
        <authorList>
            <consortium name="WormBaseParasite"/>
        </authorList>
    </citation>
    <scope>IDENTIFICATION</scope>
</reference>
<evidence type="ECO:0000256" key="2">
    <source>
        <dbReference type="ARBA" id="ARBA00007331"/>
    </source>
</evidence>
<evidence type="ECO:0000256" key="1">
    <source>
        <dbReference type="ARBA" id="ARBA00004123"/>
    </source>
</evidence>
<dbReference type="WBParaSite" id="Hba_12794">
    <property type="protein sequence ID" value="Hba_12794"/>
    <property type="gene ID" value="Hba_12794"/>
</dbReference>
<dbReference type="AlphaFoldDB" id="A0A1I7X5B8"/>